<keyword evidence="8" id="KW-1185">Reference proteome</keyword>
<dbReference type="GO" id="GO:0003677">
    <property type="term" value="F:DNA binding"/>
    <property type="evidence" value="ECO:0007669"/>
    <property type="project" value="InterPro"/>
</dbReference>
<dbReference type="SUPFAM" id="SSF52540">
    <property type="entry name" value="P-loop containing nucleoside triphosphate hydrolases"/>
    <property type="match status" value="1"/>
</dbReference>
<sequence length="533" mass="62106">MTAPIPTTYSILGVAGAGKTTQLIDLLNYLNFENSRNEKIWERHFEPVELNRIAFISFSNTAIQEIANRTGIEIKARKKSAPGRYFRTVTGLAEVLLYENNLMTFEEVRSVSKLEGFRIKWAREHGMYYKPRDNDISYSGNEFFAEYSRLVNTYYHVKSLSEIIEMHSKSHLLLDYIREKEKLGIVDYEDILMRAYDYRNDIVVDLEYMIIDEAQDNSLLDYATLLPIAKNNATELVLAGDDAQLIYDFRGANYKLFHKLIERSEIILNLTETRRFGSEIANLATAIIDDMNYIQKREVLSAATHSTKVAHIDLFQMMSILQNMATTDLTVYILARTNAVLNYVAKVLDEYKIQYKKNERITDFDRFLLSLNRLMRNEYTNDDIYTIYNYLRNKVAREEELKERLFQHKLHWTEKDVLGILLLAYEQTTAKRILTTAKNTNFKIKLSTIHSAKGSEADVVFLINSVPHKTKMKILENYEGEKRVLYVAVTRARKFLFIVDQPVARRYEQLYYIRSYESRAQGSLVNRVAVPVA</sequence>
<dbReference type="PATRIC" id="fig|523850.10.peg.1389"/>
<evidence type="ECO:0000313" key="8">
    <source>
        <dbReference type="Proteomes" id="UP000002727"/>
    </source>
</evidence>
<proteinExistence type="predicted"/>
<dbReference type="eggNOG" id="arCOG00797">
    <property type="taxonomic scope" value="Archaea"/>
</dbReference>
<evidence type="ECO:0000259" key="6">
    <source>
        <dbReference type="PROSITE" id="PS51198"/>
    </source>
</evidence>
<keyword evidence="3 5" id="KW-0347">Helicase</keyword>
<dbReference type="GO" id="GO:0005524">
    <property type="term" value="F:ATP binding"/>
    <property type="evidence" value="ECO:0007669"/>
    <property type="project" value="UniProtKB-UniRule"/>
</dbReference>
<gene>
    <name evidence="7" type="ordered locus">TON_1380</name>
</gene>
<dbReference type="RefSeq" id="WP_012572342.1">
    <property type="nucleotide sequence ID" value="NC_011529.1"/>
</dbReference>
<feature type="binding site" evidence="5">
    <location>
        <begin position="13"/>
        <end position="20"/>
    </location>
    <ligand>
        <name>ATP</name>
        <dbReference type="ChEBI" id="CHEBI:30616"/>
    </ligand>
</feature>
<keyword evidence="1 5" id="KW-0547">Nucleotide-binding</keyword>
<dbReference type="InterPro" id="IPR000212">
    <property type="entry name" value="DNA_helicase_UvrD/REP"/>
</dbReference>
<name>B6YXQ7_THEON</name>
<dbReference type="Pfam" id="PF00580">
    <property type="entry name" value="UvrD-helicase"/>
    <property type="match status" value="1"/>
</dbReference>
<dbReference type="STRING" id="523850.TON_1380"/>
<dbReference type="GO" id="GO:0016787">
    <property type="term" value="F:hydrolase activity"/>
    <property type="evidence" value="ECO:0007669"/>
    <property type="project" value="UniProtKB-UniRule"/>
</dbReference>
<dbReference type="Proteomes" id="UP000002727">
    <property type="component" value="Chromosome"/>
</dbReference>
<dbReference type="Pfam" id="PF13538">
    <property type="entry name" value="UvrD_C_2"/>
    <property type="match status" value="1"/>
</dbReference>
<organism evidence="7 8">
    <name type="scientific">Thermococcus onnurineus (strain NA1)</name>
    <dbReference type="NCBI Taxonomy" id="523850"/>
    <lineage>
        <taxon>Archaea</taxon>
        <taxon>Methanobacteriati</taxon>
        <taxon>Methanobacteriota</taxon>
        <taxon>Thermococci</taxon>
        <taxon>Thermococcales</taxon>
        <taxon>Thermococcaceae</taxon>
        <taxon>Thermococcus</taxon>
    </lineage>
</organism>
<dbReference type="AlphaFoldDB" id="B6YXQ7"/>
<dbReference type="Gene3D" id="3.40.50.300">
    <property type="entry name" value="P-loop containing nucleotide triphosphate hydrolases"/>
    <property type="match status" value="2"/>
</dbReference>
<feature type="domain" description="UvrD-like helicase ATP-binding" evidence="6">
    <location>
        <begin position="1"/>
        <end position="277"/>
    </location>
</feature>
<evidence type="ECO:0000256" key="4">
    <source>
        <dbReference type="ARBA" id="ARBA00022840"/>
    </source>
</evidence>
<dbReference type="PROSITE" id="PS51198">
    <property type="entry name" value="UVRD_HELICASE_ATP_BIND"/>
    <property type="match status" value="1"/>
</dbReference>
<dbReference type="GO" id="GO:0043138">
    <property type="term" value="F:3'-5' DNA helicase activity"/>
    <property type="evidence" value="ECO:0007669"/>
    <property type="project" value="TreeGrafter"/>
</dbReference>
<evidence type="ECO:0000256" key="5">
    <source>
        <dbReference type="PROSITE-ProRule" id="PRU00560"/>
    </source>
</evidence>
<dbReference type="PANTHER" id="PTHR11070">
    <property type="entry name" value="UVRD / RECB / PCRA DNA HELICASE FAMILY MEMBER"/>
    <property type="match status" value="1"/>
</dbReference>
<reference evidence="7 8" key="1">
    <citation type="journal article" date="2008" name="J. Bacteriol.">
        <title>The complete genome sequence of Thermococcus onnurineus NA1 reveals a mixed heterotrophic and carboxydotrophic metabolism.</title>
        <authorList>
            <person name="Lee H.S."/>
            <person name="Kang S.G."/>
            <person name="Bae S.S."/>
            <person name="Lim J.K."/>
            <person name="Cho Y."/>
            <person name="Kim Y.J."/>
            <person name="Jeon J.H."/>
            <person name="Cha S.S."/>
            <person name="Kwon K.K."/>
            <person name="Kim H.T."/>
            <person name="Park C.J."/>
            <person name="Lee H.W."/>
            <person name="Kim S.I."/>
            <person name="Chun J."/>
            <person name="Colwell R.R."/>
            <person name="Kim S.J."/>
            <person name="Lee J.H."/>
        </authorList>
    </citation>
    <scope>NUCLEOTIDE SEQUENCE [LARGE SCALE GENOMIC DNA]</scope>
    <source>
        <strain evidence="7 8">NA1</strain>
    </source>
</reference>
<dbReference type="PANTHER" id="PTHR11070:SF2">
    <property type="entry name" value="ATP-DEPENDENT DNA HELICASE SRS2"/>
    <property type="match status" value="1"/>
</dbReference>
<keyword evidence="2 5" id="KW-0378">Hydrolase</keyword>
<dbReference type="KEGG" id="ton:TON_1380"/>
<dbReference type="InterPro" id="IPR027417">
    <property type="entry name" value="P-loop_NTPase"/>
</dbReference>
<evidence type="ECO:0000313" key="7">
    <source>
        <dbReference type="EMBL" id="ACJ16870.1"/>
    </source>
</evidence>
<evidence type="ECO:0000256" key="1">
    <source>
        <dbReference type="ARBA" id="ARBA00022741"/>
    </source>
</evidence>
<accession>B6YXQ7</accession>
<evidence type="ECO:0000256" key="2">
    <source>
        <dbReference type="ARBA" id="ARBA00022801"/>
    </source>
</evidence>
<evidence type="ECO:0000256" key="3">
    <source>
        <dbReference type="ARBA" id="ARBA00022806"/>
    </source>
</evidence>
<dbReference type="EMBL" id="CP000855">
    <property type="protein sequence ID" value="ACJ16870.1"/>
    <property type="molecule type" value="Genomic_DNA"/>
</dbReference>
<protein>
    <submittedName>
        <fullName evidence="7">UvrD/REP helicase</fullName>
    </submittedName>
</protein>
<dbReference type="InterPro" id="IPR027785">
    <property type="entry name" value="UvrD-like_helicase_C"/>
</dbReference>
<dbReference type="InterPro" id="IPR014016">
    <property type="entry name" value="UvrD-like_ATP-bd"/>
</dbReference>
<dbReference type="GeneID" id="7018411"/>
<dbReference type="HOGENOM" id="CLU_030778_0_0_2"/>
<keyword evidence="4 5" id="KW-0067">ATP-binding</keyword>
<dbReference type="GO" id="GO:0000725">
    <property type="term" value="P:recombinational repair"/>
    <property type="evidence" value="ECO:0007669"/>
    <property type="project" value="TreeGrafter"/>
</dbReference>
<dbReference type="OrthoDB" id="88793at2157"/>